<comment type="caution">
    <text evidence="3">The sequence shown here is derived from an EMBL/GenBank/DDBJ whole genome shotgun (WGS) entry which is preliminary data.</text>
</comment>
<gene>
    <name evidence="3" type="ORF">LTR77_003926</name>
</gene>
<feature type="region of interest" description="Disordered" evidence="2">
    <location>
        <begin position="204"/>
        <end position="494"/>
    </location>
</feature>
<evidence type="ECO:0000256" key="2">
    <source>
        <dbReference type="SAM" id="MobiDB-lite"/>
    </source>
</evidence>
<reference evidence="3 4" key="1">
    <citation type="submission" date="2023-08" db="EMBL/GenBank/DDBJ databases">
        <title>Black Yeasts Isolated from many extreme environments.</title>
        <authorList>
            <person name="Coleine C."/>
            <person name="Stajich J.E."/>
            <person name="Selbmann L."/>
        </authorList>
    </citation>
    <scope>NUCLEOTIDE SEQUENCE [LARGE SCALE GENOMIC DNA]</scope>
    <source>
        <strain evidence="3 4">CCFEE 5935</strain>
    </source>
</reference>
<dbReference type="Proteomes" id="UP001337655">
    <property type="component" value="Unassembled WGS sequence"/>
</dbReference>
<organism evidence="3 4">
    <name type="scientific">Saxophila tyrrhenica</name>
    <dbReference type="NCBI Taxonomy" id="1690608"/>
    <lineage>
        <taxon>Eukaryota</taxon>
        <taxon>Fungi</taxon>
        <taxon>Dikarya</taxon>
        <taxon>Ascomycota</taxon>
        <taxon>Pezizomycotina</taxon>
        <taxon>Dothideomycetes</taxon>
        <taxon>Dothideomycetidae</taxon>
        <taxon>Mycosphaerellales</taxon>
        <taxon>Extremaceae</taxon>
        <taxon>Saxophila</taxon>
    </lineage>
</organism>
<dbReference type="RefSeq" id="XP_064661132.1">
    <property type="nucleotide sequence ID" value="XM_064801181.1"/>
</dbReference>
<accession>A0AAV9PHQ1</accession>
<dbReference type="AlphaFoldDB" id="A0AAV9PHQ1"/>
<evidence type="ECO:0000256" key="1">
    <source>
        <dbReference type="SAM" id="Coils"/>
    </source>
</evidence>
<feature type="compositionally biased region" description="Basic and acidic residues" evidence="2">
    <location>
        <begin position="204"/>
        <end position="214"/>
    </location>
</feature>
<feature type="compositionally biased region" description="Low complexity" evidence="2">
    <location>
        <begin position="387"/>
        <end position="397"/>
    </location>
</feature>
<keyword evidence="4" id="KW-1185">Reference proteome</keyword>
<sequence length="494" mass="53527">MAPPRPSSPTSLLWAHQLKRENGHLLKRMQDLENSHQTHADRIKSAETAAKSIASGEITSLTQQVKTLQDKDSGLEKRVDAMEQTFTNKIDNVEADSEALTIQLASIQRADRVADVEREQTLQKDKALLRRIAEVEEGLRKYEKGLEAVGRKVNHEQVSLIKEQLVGLTKRVESEGSGMRLLEESLGKMQRVVGDLRKAVEGLETKAAEKRDSARPTTATQDDVEEEEDGAAPAPAPAASVKTKSHRWSGGGADRDIVQTGISQFGLPKALAAPKKEAAPARKARAPPKKPKKKGPVPKAPLTPGVRKSHKWGGGGADRDIVAIGESESLGRGKRQRSSDVSVPPPSKKAKQEVGGKAVVRSGRGWYEVVQSSSPEAEEDGSRKLPAQAEAGTQTTGAKRRSLFPTLRGDEADLIVEGGGTRQTRGQRQTQMAVKVEDEDEPKQKAVSDTGLGRRARAQVFSSSGNYGQVVGRSRKSDPGVSRPQPRRTIPQDD</sequence>
<name>A0AAV9PHQ1_9PEZI</name>
<proteinExistence type="predicted"/>
<dbReference type="EMBL" id="JAVRRT010000005">
    <property type="protein sequence ID" value="KAK5172288.1"/>
    <property type="molecule type" value="Genomic_DNA"/>
</dbReference>
<feature type="compositionally biased region" description="Basic residues" evidence="2">
    <location>
        <begin position="282"/>
        <end position="296"/>
    </location>
</feature>
<evidence type="ECO:0000313" key="4">
    <source>
        <dbReference type="Proteomes" id="UP001337655"/>
    </source>
</evidence>
<feature type="compositionally biased region" description="Low complexity" evidence="2">
    <location>
        <begin position="422"/>
        <end position="431"/>
    </location>
</feature>
<feature type="coiled-coil region" evidence="1">
    <location>
        <begin position="15"/>
        <end position="110"/>
    </location>
</feature>
<protein>
    <submittedName>
        <fullName evidence="3">Uncharacterized protein</fullName>
    </submittedName>
</protein>
<evidence type="ECO:0000313" key="3">
    <source>
        <dbReference type="EMBL" id="KAK5172288.1"/>
    </source>
</evidence>
<keyword evidence="1" id="KW-0175">Coiled coil</keyword>
<dbReference type="GeneID" id="89925272"/>